<dbReference type="RefSeq" id="XP_005749771.1">
    <property type="nucleotide sequence ID" value="XM_005749714.2"/>
</dbReference>
<evidence type="ECO:0000313" key="7">
    <source>
        <dbReference type="RefSeq" id="XP_005749771.1"/>
    </source>
</evidence>
<keyword evidence="6" id="KW-1185">Reference proteome</keyword>
<dbReference type="PANTHER" id="PTHR24217">
    <property type="entry name" value="PUTATIVE-RELATED"/>
    <property type="match status" value="1"/>
</dbReference>
<evidence type="ECO:0000256" key="2">
    <source>
        <dbReference type="ARBA" id="ARBA00022490"/>
    </source>
</evidence>
<organism evidence="6 7">
    <name type="scientific">Pundamilia nyererei</name>
    <dbReference type="NCBI Taxonomy" id="303518"/>
    <lineage>
        <taxon>Eukaryota</taxon>
        <taxon>Metazoa</taxon>
        <taxon>Chordata</taxon>
        <taxon>Craniata</taxon>
        <taxon>Vertebrata</taxon>
        <taxon>Euteleostomi</taxon>
        <taxon>Actinopterygii</taxon>
        <taxon>Neopterygii</taxon>
        <taxon>Teleostei</taxon>
        <taxon>Neoteleostei</taxon>
        <taxon>Acanthomorphata</taxon>
        <taxon>Ovalentaria</taxon>
        <taxon>Cichlomorphae</taxon>
        <taxon>Cichliformes</taxon>
        <taxon>Cichlidae</taxon>
        <taxon>African cichlids</taxon>
        <taxon>Pseudocrenilabrinae</taxon>
        <taxon>Haplochromini</taxon>
        <taxon>Pundamilia</taxon>
    </lineage>
</organism>
<feature type="region of interest" description="Disordered" evidence="5">
    <location>
        <begin position="195"/>
        <end position="271"/>
    </location>
</feature>
<accession>A0A9Y3S0X1</accession>
<evidence type="ECO:0000256" key="5">
    <source>
        <dbReference type="SAM" id="MobiDB-lite"/>
    </source>
</evidence>
<dbReference type="Proteomes" id="UP000695023">
    <property type="component" value="Unplaced"/>
</dbReference>
<dbReference type="GeneID" id="102210485"/>
<gene>
    <name evidence="7" type="primary">LOC102210485</name>
</gene>
<feature type="region of interest" description="Disordered" evidence="5">
    <location>
        <begin position="289"/>
        <end position="362"/>
    </location>
</feature>
<feature type="compositionally biased region" description="Polar residues" evidence="5">
    <location>
        <begin position="289"/>
        <end position="299"/>
    </location>
</feature>
<feature type="compositionally biased region" description="Polar residues" evidence="5">
    <location>
        <begin position="240"/>
        <end position="254"/>
    </location>
</feature>
<name>A0A9Y3S0X1_9CICH</name>
<reference evidence="7" key="1">
    <citation type="submission" date="2025-08" db="UniProtKB">
        <authorList>
            <consortium name="RefSeq"/>
        </authorList>
    </citation>
    <scope>IDENTIFICATION</scope>
</reference>
<keyword evidence="2" id="KW-0963">Cytoplasm</keyword>
<protein>
    <submittedName>
        <fullName evidence="7">Synaptopodin 2-like protein isoform X2</fullName>
    </submittedName>
</protein>
<dbReference type="PRINTS" id="PR01217">
    <property type="entry name" value="PRICHEXTENSN"/>
</dbReference>
<dbReference type="GO" id="GO:0015629">
    <property type="term" value="C:actin cytoskeleton"/>
    <property type="evidence" value="ECO:0007669"/>
    <property type="project" value="TreeGrafter"/>
</dbReference>
<feature type="region of interest" description="Disordered" evidence="5">
    <location>
        <begin position="139"/>
        <end position="179"/>
    </location>
</feature>
<feature type="compositionally biased region" description="Low complexity" evidence="5">
    <location>
        <begin position="397"/>
        <end position="409"/>
    </location>
</feature>
<feature type="compositionally biased region" description="Low complexity" evidence="5">
    <location>
        <begin position="887"/>
        <end position="908"/>
    </location>
</feature>
<feature type="compositionally biased region" description="Polar residues" evidence="5">
    <location>
        <begin position="219"/>
        <end position="230"/>
    </location>
</feature>
<proteinExistence type="inferred from homology"/>
<dbReference type="GO" id="GO:0032233">
    <property type="term" value="P:positive regulation of actin filament bundle assembly"/>
    <property type="evidence" value="ECO:0007669"/>
    <property type="project" value="TreeGrafter"/>
</dbReference>
<feature type="compositionally biased region" description="Low complexity" evidence="5">
    <location>
        <begin position="200"/>
        <end position="209"/>
    </location>
</feature>
<feature type="compositionally biased region" description="Polar residues" evidence="5">
    <location>
        <begin position="909"/>
        <end position="920"/>
    </location>
</feature>
<dbReference type="InterPro" id="IPR051976">
    <property type="entry name" value="Synaptopodin_domain"/>
</dbReference>
<feature type="region of interest" description="Disordered" evidence="5">
    <location>
        <begin position="394"/>
        <end position="625"/>
    </location>
</feature>
<dbReference type="GO" id="GO:0030018">
    <property type="term" value="C:Z disc"/>
    <property type="evidence" value="ECO:0007669"/>
    <property type="project" value="TreeGrafter"/>
</dbReference>
<feature type="compositionally biased region" description="Acidic residues" evidence="5">
    <location>
        <begin position="149"/>
        <end position="161"/>
    </location>
</feature>
<keyword evidence="3" id="KW-0597">Phosphoprotein</keyword>
<feature type="compositionally biased region" description="Low complexity" evidence="5">
    <location>
        <begin position="418"/>
        <end position="431"/>
    </location>
</feature>
<feature type="compositionally biased region" description="Polar residues" evidence="5">
    <location>
        <begin position="499"/>
        <end position="508"/>
    </location>
</feature>
<feature type="compositionally biased region" description="Low complexity" evidence="5">
    <location>
        <begin position="475"/>
        <end position="486"/>
    </location>
</feature>
<dbReference type="AlphaFoldDB" id="A0A9Y3S0X1"/>
<evidence type="ECO:0000256" key="4">
    <source>
        <dbReference type="ARBA" id="ARBA00038161"/>
    </source>
</evidence>
<feature type="compositionally biased region" description="Polar residues" evidence="5">
    <location>
        <begin position="527"/>
        <end position="540"/>
    </location>
</feature>
<dbReference type="PANTHER" id="PTHR24217:SF10">
    <property type="entry name" value="SYNAPTOPODIN 2-LIKE PROTEIN"/>
    <property type="match status" value="1"/>
</dbReference>
<evidence type="ECO:0000256" key="1">
    <source>
        <dbReference type="ARBA" id="ARBA00004496"/>
    </source>
</evidence>
<feature type="region of interest" description="Disordered" evidence="5">
    <location>
        <begin position="645"/>
        <end position="666"/>
    </location>
</feature>
<comment type="subcellular location">
    <subcellularLocation>
        <location evidence="1">Cytoplasm</location>
    </subcellularLocation>
</comment>
<feature type="region of interest" description="Disordered" evidence="5">
    <location>
        <begin position="783"/>
        <end position="963"/>
    </location>
</feature>
<feature type="compositionally biased region" description="Pro residues" evidence="5">
    <location>
        <begin position="511"/>
        <end position="525"/>
    </location>
</feature>
<comment type="similarity">
    <text evidence="4">Belongs to the synaptopodin family.</text>
</comment>
<feature type="compositionally biased region" description="Polar residues" evidence="5">
    <location>
        <begin position="432"/>
        <end position="453"/>
    </location>
</feature>
<evidence type="ECO:0000313" key="6">
    <source>
        <dbReference type="Proteomes" id="UP000695023"/>
    </source>
</evidence>
<feature type="compositionally biased region" description="Low complexity" evidence="5">
    <location>
        <begin position="255"/>
        <end position="267"/>
    </location>
</feature>
<dbReference type="GO" id="GO:0005634">
    <property type="term" value="C:nucleus"/>
    <property type="evidence" value="ECO:0007669"/>
    <property type="project" value="TreeGrafter"/>
</dbReference>
<feature type="compositionally biased region" description="Pro residues" evidence="5">
    <location>
        <begin position="873"/>
        <end position="886"/>
    </location>
</feature>
<sequence>MCWFGARERQRSLHGLCPERRAGRHRLNGSPLTADLDTVRVCVGGSEGGQGQACIHTHEMRDLTSSAGSDVGGQTVPRTVYAELQRGESLVEKQVKEARTKCRSIASLLTDAPNPNSKGVLMFKKRRQRAKKYTLTCFGKAEGDRGGDTEGETGGETEEEGGSSILSGSEFEEEGFSGSFDPTWDTGYLDLLDRRSSACPSTTPTSPTTNQGAELDISAYQTPGRVTSANLRPGLEGSRLESSAYQESSSLTKKPNSNHPPSHMSPPAVVLTNGGSAVVSRASVVLSMPSQTPLQSQNGNPDPSPNHSPNPIIDSHNNSSFTPNPAVLNRTARPFNSGSTPSRASVTSVMFRPPQPKPTPITMVSKPVAAVSTMNIPTFHPPSDARRAVSSTSLYIPPRNSTSNTSPSVTAPPPALSPPSSLSSASFTQPPTHTFSPQPTVHASPSTPFSPSAGSLPCASPPQTFSPLAPPSYLSPPASANQPPSNCFSAPPISPPHPQNFNQTSFHGQYTPPPPPTAPQPPPSPSFHTYNNLTDATSPAQAPVNDSPVTREQRISVPASRTGILQDARRRSNKKPMFHSVQNRDVSPNPDLLSMVQNMDDRFERTPTGESGVTPSGEAGHESGPEEDWLRLGAEACNFMQAQRGSRAPPVAPKPQTPQVPQLAGKGGQLFARRQNRMDRYIVERSPSVAAAPYSPAQTRDPSPTPSLPATWKYSSNIRAPPPINYNPLLSPSCPPKAQKKPEITKSRAAGPKGQKAGLKPVDIMSHQPYQLNSSLFSYGSGALQDTSTHQQDRGLTGGPQKTARVCEVKRFSTPPPTATGPTLKVIAPRSATTLGEPLRRSDIMSPPPSEGAKPFQCYSPPSQPQWATSLLSPPPPPAPTTPLPRLPTFSSAHASPTFSQSSSAAQANRQIKSTPNLSPLQPAHPPQLASSSTQPSRVPRPRFSTSNLGLQPCVWRPSSTTH</sequence>
<dbReference type="GO" id="GO:0003779">
    <property type="term" value="F:actin binding"/>
    <property type="evidence" value="ECO:0007669"/>
    <property type="project" value="TreeGrafter"/>
</dbReference>
<feature type="compositionally biased region" description="Polar residues" evidence="5">
    <location>
        <begin position="334"/>
        <end position="348"/>
    </location>
</feature>
<evidence type="ECO:0000256" key="3">
    <source>
        <dbReference type="ARBA" id="ARBA00022553"/>
    </source>
</evidence>
<feature type="region of interest" description="Disordered" evidence="5">
    <location>
        <begin position="734"/>
        <end position="758"/>
    </location>
</feature>